<evidence type="ECO:0000256" key="6">
    <source>
        <dbReference type="ARBA" id="ARBA00022840"/>
    </source>
</evidence>
<evidence type="ECO:0000256" key="7">
    <source>
        <dbReference type="ARBA" id="ARBA00022958"/>
    </source>
</evidence>
<evidence type="ECO:0000256" key="1">
    <source>
        <dbReference type="ARBA" id="ARBA00022448"/>
    </source>
</evidence>
<dbReference type="PANTHER" id="PTHR30042:SF2">
    <property type="entry name" value="POTASSIUM-TRANSPORTING ATPASE KDPC SUBUNIT"/>
    <property type="match status" value="1"/>
</dbReference>
<dbReference type="KEGG" id="cbae:COR50_17135"/>
<keyword evidence="13" id="KW-1185">Reference proteome</keyword>
<keyword evidence="5 11" id="KW-0547">Nucleotide-binding</keyword>
<dbReference type="GO" id="GO:0008556">
    <property type="term" value="F:P-type potassium transmembrane transporter activity"/>
    <property type="evidence" value="ECO:0007669"/>
    <property type="project" value="InterPro"/>
</dbReference>
<dbReference type="AlphaFoldDB" id="A0A291QXT9"/>
<dbReference type="GO" id="GO:0005886">
    <property type="term" value="C:plasma membrane"/>
    <property type="evidence" value="ECO:0007669"/>
    <property type="project" value="UniProtKB-SubCell"/>
</dbReference>
<evidence type="ECO:0000256" key="9">
    <source>
        <dbReference type="ARBA" id="ARBA00023065"/>
    </source>
</evidence>
<gene>
    <name evidence="11" type="primary">kdpC</name>
    <name evidence="12" type="ORF">COR50_17135</name>
</gene>
<keyword evidence="6 11" id="KW-0067">ATP-binding</keyword>
<evidence type="ECO:0000313" key="13">
    <source>
        <dbReference type="Proteomes" id="UP000220133"/>
    </source>
</evidence>
<dbReference type="EMBL" id="CP023777">
    <property type="protein sequence ID" value="ATL48747.1"/>
    <property type="molecule type" value="Genomic_DNA"/>
</dbReference>
<keyword evidence="1 11" id="KW-0813">Transport</keyword>
<dbReference type="Proteomes" id="UP000220133">
    <property type="component" value="Chromosome"/>
</dbReference>
<name>A0A291QXT9_9BACT</name>
<comment type="subcellular location">
    <subcellularLocation>
        <location evidence="11">Cell membrane</location>
        <topology evidence="11">Single-pass membrane protein</topology>
    </subcellularLocation>
</comment>
<organism evidence="12 13">
    <name type="scientific">Chitinophaga caeni</name>
    <dbReference type="NCBI Taxonomy" id="2029983"/>
    <lineage>
        <taxon>Bacteria</taxon>
        <taxon>Pseudomonadati</taxon>
        <taxon>Bacteroidota</taxon>
        <taxon>Chitinophagia</taxon>
        <taxon>Chitinophagales</taxon>
        <taxon>Chitinophagaceae</taxon>
        <taxon>Chitinophaga</taxon>
    </lineage>
</organism>
<dbReference type="RefSeq" id="WP_098195120.1">
    <property type="nucleotide sequence ID" value="NZ_CP023777.1"/>
</dbReference>
<evidence type="ECO:0000256" key="4">
    <source>
        <dbReference type="ARBA" id="ARBA00022692"/>
    </source>
</evidence>
<keyword evidence="4 11" id="KW-0812">Transmembrane</keyword>
<keyword evidence="7 11" id="KW-0630">Potassium</keyword>
<sequence>MKANIFSSIKLTLLCLVFFSGLYTLIVYGAATLAPGQGEGRTITYQNKKYYTNVGQHFTSEQYFWSRPSAVDYNAAGSGGSNKGPSNPGYLETVAARIDTFLKYNPGIERSEIPADLVTASGSGLDPHISEQAAKVQIKRIAHARGIAEDDVRKVVDNVLERPWFGKGHLNVLKANIALDQIK</sequence>
<comment type="subunit">
    <text evidence="11">The system is composed of three essential subunits: KdpA, KdpB and KdpC.</text>
</comment>
<evidence type="ECO:0000256" key="11">
    <source>
        <dbReference type="HAMAP-Rule" id="MF_00276"/>
    </source>
</evidence>
<keyword evidence="9 11" id="KW-0406">Ion transport</keyword>
<keyword evidence="3 11" id="KW-0633">Potassium transport</keyword>
<proteinExistence type="inferred from homology"/>
<evidence type="ECO:0000256" key="3">
    <source>
        <dbReference type="ARBA" id="ARBA00022538"/>
    </source>
</evidence>
<keyword evidence="2 11" id="KW-1003">Cell membrane</keyword>
<reference evidence="12 13" key="1">
    <citation type="submission" date="2017-10" db="EMBL/GenBank/DDBJ databases">
        <title>Paenichitinophaga pekingensis gen. nov., sp. nov., isolated from activated sludge.</title>
        <authorList>
            <person name="Jin D."/>
            <person name="Kong X."/>
            <person name="Deng Y."/>
            <person name="Bai Z."/>
        </authorList>
    </citation>
    <scope>NUCLEOTIDE SEQUENCE [LARGE SCALE GENOMIC DNA]</scope>
    <source>
        <strain evidence="12 13">13</strain>
    </source>
</reference>
<evidence type="ECO:0000256" key="5">
    <source>
        <dbReference type="ARBA" id="ARBA00022741"/>
    </source>
</evidence>
<evidence type="ECO:0000256" key="2">
    <source>
        <dbReference type="ARBA" id="ARBA00022475"/>
    </source>
</evidence>
<dbReference type="GO" id="GO:0005524">
    <property type="term" value="F:ATP binding"/>
    <property type="evidence" value="ECO:0007669"/>
    <property type="project" value="UniProtKB-UniRule"/>
</dbReference>
<comment type="function">
    <text evidence="11">Part of the high-affinity ATP-driven potassium transport (or Kdp) system, which catalyzes the hydrolysis of ATP coupled with the electrogenic transport of potassium into the cytoplasm. This subunit acts as a catalytic chaperone that increases the ATP-binding affinity of the ATP-hydrolyzing subunit KdpB by the formation of a transient KdpB/KdpC/ATP ternary complex.</text>
</comment>
<dbReference type="OrthoDB" id="9809491at2"/>
<dbReference type="InterPro" id="IPR003820">
    <property type="entry name" value="KdpC"/>
</dbReference>
<keyword evidence="8 11" id="KW-1133">Transmembrane helix</keyword>
<dbReference type="HAMAP" id="MF_00276">
    <property type="entry name" value="KdpC"/>
    <property type="match status" value="1"/>
</dbReference>
<dbReference type="PANTHER" id="PTHR30042">
    <property type="entry name" value="POTASSIUM-TRANSPORTING ATPASE C CHAIN"/>
    <property type="match status" value="1"/>
</dbReference>
<dbReference type="Pfam" id="PF02669">
    <property type="entry name" value="KdpC"/>
    <property type="match status" value="1"/>
</dbReference>
<evidence type="ECO:0000313" key="12">
    <source>
        <dbReference type="EMBL" id="ATL48747.1"/>
    </source>
</evidence>
<evidence type="ECO:0000256" key="8">
    <source>
        <dbReference type="ARBA" id="ARBA00022989"/>
    </source>
</evidence>
<evidence type="ECO:0000256" key="10">
    <source>
        <dbReference type="ARBA" id="ARBA00023136"/>
    </source>
</evidence>
<dbReference type="NCBIfam" id="NF010606">
    <property type="entry name" value="PRK14002.1"/>
    <property type="match status" value="1"/>
</dbReference>
<keyword evidence="10 11" id="KW-0472">Membrane</keyword>
<dbReference type="PIRSF" id="PIRSF001296">
    <property type="entry name" value="K_ATPase_KdpC"/>
    <property type="match status" value="1"/>
</dbReference>
<comment type="similarity">
    <text evidence="11">Belongs to the KdpC family.</text>
</comment>
<accession>A0A291QXT9</accession>
<protein>
    <recommendedName>
        <fullName evidence="11">Potassium-transporting ATPase KdpC subunit</fullName>
    </recommendedName>
    <alternativeName>
        <fullName evidence="11">ATP phosphohydrolase [potassium-transporting] C chain</fullName>
    </alternativeName>
    <alternativeName>
        <fullName evidence="11">Potassium-binding and translocating subunit C</fullName>
    </alternativeName>
    <alternativeName>
        <fullName evidence="11">Potassium-translocating ATPase C chain</fullName>
    </alternativeName>
</protein>